<dbReference type="Proteomes" id="UP000222485">
    <property type="component" value="Genome"/>
</dbReference>
<name>A0A1V0EE57_9CAUD</name>
<accession>A0A1V0EE57</accession>
<evidence type="ECO:0000313" key="1">
    <source>
        <dbReference type="EMBL" id="ARB15201.1"/>
    </source>
</evidence>
<proteinExistence type="predicted"/>
<evidence type="ECO:0000313" key="2">
    <source>
        <dbReference type="Proteomes" id="UP000222485"/>
    </source>
</evidence>
<sequence>MDRLKVKLFAKGIHTSAEALVDAIAALPEGPEKDAVVAAEQQLHARLNWGAAKAGEFFGDESISLLARRRTGGEDKPDAPEVPPGG</sequence>
<organism evidence="1 2">
    <name type="scientific">Caulobacter phage Ccr32</name>
    <dbReference type="NCBI Taxonomy" id="1959738"/>
    <lineage>
        <taxon>Viruses</taxon>
        <taxon>Duplodnaviria</taxon>
        <taxon>Heunggongvirae</taxon>
        <taxon>Uroviricota</taxon>
        <taxon>Caudoviricetes</taxon>
        <taxon>Jeanschmidtviridae</taxon>
        <taxon>Shapirovirus</taxon>
        <taxon>Shapirovirus cbk</taxon>
    </lineage>
</organism>
<gene>
    <name evidence="1" type="ORF">Ccr32_gp283</name>
</gene>
<reference evidence="2" key="1">
    <citation type="journal article" date="2017" name="Curr. Microbiol.">
        <title>Genomic Diversity of Type B3 Bacteriophages of Caulobacter crescentus.</title>
        <authorList>
            <person name="Ash K.T."/>
            <person name="Drake K.M."/>
            <person name="Gibbs W.S."/>
            <person name="Ely B."/>
        </authorList>
    </citation>
    <scope>NUCLEOTIDE SEQUENCE [LARGE SCALE GENOMIC DNA]</scope>
</reference>
<protein>
    <submittedName>
        <fullName evidence="1">Uncharacterized protein</fullName>
    </submittedName>
</protein>
<dbReference type="EMBL" id="KY555146">
    <property type="protein sequence ID" value="ARB15201.1"/>
    <property type="molecule type" value="Genomic_DNA"/>
</dbReference>